<dbReference type="Proteomes" id="UP000659388">
    <property type="component" value="Unassembled WGS sequence"/>
</dbReference>
<dbReference type="PROSITE" id="PS00101">
    <property type="entry name" value="HEXAPEP_TRANSFERASES"/>
    <property type="match status" value="1"/>
</dbReference>
<dbReference type="InterPro" id="IPR011004">
    <property type="entry name" value="Trimer_LpxA-like_sf"/>
</dbReference>
<dbReference type="PANTHER" id="PTHR43300:SF11">
    <property type="entry name" value="ACETYLTRANSFERASE RV3034C-RELATED"/>
    <property type="match status" value="1"/>
</dbReference>
<dbReference type="AlphaFoldDB" id="A0A937F2A3"/>
<dbReference type="PANTHER" id="PTHR43300">
    <property type="entry name" value="ACETYLTRANSFERASE"/>
    <property type="match status" value="1"/>
</dbReference>
<dbReference type="CDD" id="cd03349">
    <property type="entry name" value="LbH_XAT"/>
    <property type="match status" value="1"/>
</dbReference>
<evidence type="ECO:0000313" key="6">
    <source>
        <dbReference type="Proteomes" id="UP000659388"/>
    </source>
</evidence>
<dbReference type="SUPFAM" id="SSF51161">
    <property type="entry name" value="Trimeric LpxA-like enzymes"/>
    <property type="match status" value="1"/>
</dbReference>
<keyword evidence="4" id="KW-0012">Acyltransferase</keyword>
<protein>
    <submittedName>
        <fullName evidence="5">CatB-related O-acetyltransferase</fullName>
    </submittedName>
</protein>
<dbReference type="Pfam" id="PF00132">
    <property type="entry name" value="Hexapep"/>
    <property type="match status" value="1"/>
</dbReference>
<keyword evidence="6" id="KW-1185">Reference proteome</keyword>
<proteinExistence type="inferred from homology"/>
<comment type="similarity">
    <text evidence="1">Belongs to the transferase hexapeptide repeat family.</text>
</comment>
<dbReference type="InterPro" id="IPR001451">
    <property type="entry name" value="Hexapep"/>
</dbReference>
<evidence type="ECO:0000256" key="3">
    <source>
        <dbReference type="ARBA" id="ARBA00022737"/>
    </source>
</evidence>
<dbReference type="EMBL" id="JAESIY010000001">
    <property type="protein sequence ID" value="MBL3654977.1"/>
    <property type="molecule type" value="Genomic_DNA"/>
</dbReference>
<dbReference type="RefSeq" id="WP_202242085.1">
    <property type="nucleotide sequence ID" value="NZ_JAESIY010000001.1"/>
</dbReference>
<accession>A0A937F2A3</accession>
<comment type="caution">
    <text evidence="5">The sequence shown here is derived from an EMBL/GenBank/DDBJ whole genome shotgun (WGS) entry which is preliminary data.</text>
</comment>
<evidence type="ECO:0000313" key="5">
    <source>
        <dbReference type="EMBL" id="MBL3654977.1"/>
    </source>
</evidence>
<gene>
    <name evidence="5" type="ORF">JL102_02450</name>
</gene>
<reference evidence="5" key="1">
    <citation type="submission" date="2021-01" db="EMBL/GenBank/DDBJ databases">
        <title>Fulvivirga kasyanovii gen. nov., sp nov., a novel member of the phylum Bacteroidetes isolated from seawater in a mussel farm.</title>
        <authorList>
            <person name="Zhao L.-H."/>
            <person name="Wang Z.-J."/>
        </authorList>
    </citation>
    <scope>NUCLEOTIDE SEQUENCE</scope>
    <source>
        <strain evidence="5">2943</strain>
    </source>
</reference>
<dbReference type="InterPro" id="IPR050179">
    <property type="entry name" value="Trans_hexapeptide_repeat"/>
</dbReference>
<dbReference type="GO" id="GO:0016746">
    <property type="term" value="F:acyltransferase activity"/>
    <property type="evidence" value="ECO:0007669"/>
    <property type="project" value="UniProtKB-KW"/>
</dbReference>
<organism evidence="5 6">
    <name type="scientific">Fulvivirga sediminis</name>
    <dbReference type="NCBI Taxonomy" id="2803949"/>
    <lineage>
        <taxon>Bacteria</taxon>
        <taxon>Pseudomonadati</taxon>
        <taxon>Bacteroidota</taxon>
        <taxon>Cytophagia</taxon>
        <taxon>Cytophagales</taxon>
        <taxon>Fulvivirgaceae</taxon>
        <taxon>Fulvivirga</taxon>
    </lineage>
</organism>
<name>A0A937F2A3_9BACT</name>
<sequence length="178" mass="20193">MKSLFFTREILTHDNFHIGEFTYGKPSVLFADSDASLHIGKFCSISDDVTIFLGGNHRYDWITTYPFNKIPHFHEKFCHIEGHPSTNGDVVIQNDVWIGRGVTIMSGVNVGNGAVLAAGSVITKDVGHYEIWGGNPAKKIKSRFSDEITNRLLQDCWWEWGMTKIEERVEYLMSVPKI</sequence>
<evidence type="ECO:0000256" key="4">
    <source>
        <dbReference type="ARBA" id="ARBA00023315"/>
    </source>
</evidence>
<keyword evidence="2" id="KW-0808">Transferase</keyword>
<evidence type="ECO:0000256" key="1">
    <source>
        <dbReference type="ARBA" id="ARBA00007274"/>
    </source>
</evidence>
<dbReference type="Gene3D" id="2.160.10.10">
    <property type="entry name" value="Hexapeptide repeat proteins"/>
    <property type="match status" value="1"/>
</dbReference>
<keyword evidence="3" id="KW-0677">Repeat</keyword>
<dbReference type="InterPro" id="IPR018357">
    <property type="entry name" value="Hexapep_transf_CS"/>
</dbReference>
<evidence type="ECO:0000256" key="2">
    <source>
        <dbReference type="ARBA" id="ARBA00022679"/>
    </source>
</evidence>